<evidence type="ECO:0000313" key="13">
    <source>
        <dbReference type="Proteomes" id="UP000487596"/>
    </source>
</evidence>
<dbReference type="GeneID" id="93485232"/>
<dbReference type="EMBL" id="WDCG01000008">
    <property type="protein sequence ID" value="KAB6424203.1"/>
    <property type="molecule type" value="Genomic_DNA"/>
</dbReference>
<evidence type="ECO:0000313" key="5">
    <source>
        <dbReference type="EMBL" id="KAB6424203.1"/>
    </source>
</evidence>
<accession>A0A1I4SN49</accession>
<evidence type="ECO:0000313" key="11">
    <source>
        <dbReference type="Proteomes" id="UP000471447"/>
    </source>
</evidence>
<keyword evidence="10" id="KW-1185">Reference proteome</keyword>
<evidence type="ECO:0000313" key="8">
    <source>
        <dbReference type="Proteomes" id="UP000183766"/>
    </source>
</evidence>
<gene>
    <name evidence="6" type="ORF">DW042_19745</name>
    <name evidence="4" type="ORF">GA424_14285</name>
    <name evidence="2" type="ORF">GA560_20415</name>
    <name evidence="3" type="ORF">GA574_10290</name>
    <name evidence="5" type="ORF">GAZ26_09440</name>
    <name evidence="7" type="ORF">SAMN05216250_10887</name>
</gene>
<keyword evidence="1" id="KW-0472">Membrane</keyword>
<reference evidence="10 11" key="3">
    <citation type="journal article" date="2019" name="Nat. Med.">
        <title>A library of human gut bacterial isolates paired with longitudinal multiomics data enables mechanistic microbiome research.</title>
        <authorList>
            <person name="Poyet M."/>
            <person name="Groussin M."/>
            <person name="Gibbons S.M."/>
            <person name="Avila-Pacheco J."/>
            <person name="Jiang X."/>
            <person name="Kearney S.M."/>
            <person name="Perrotta A.R."/>
            <person name="Berdy B."/>
            <person name="Zhao S."/>
            <person name="Lieberman T.D."/>
            <person name="Swanson P.K."/>
            <person name="Smith M."/>
            <person name="Roesemann S."/>
            <person name="Alexander J.E."/>
            <person name="Rich S.A."/>
            <person name="Livny J."/>
            <person name="Vlamakis H."/>
            <person name="Clish C."/>
            <person name="Bullock K."/>
            <person name="Deik A."/>
            <person name="Scott J."/>
            <person name="Pierce K.A."/>
            <person name="Xavier R.J."/>
            <person name="Alm E.J."/>
        </authorList>
    </citation>
    <scope>NUCLEOTIDE SEQUENCE [LARGE SCALE GENOMIC DNA]</scope>
    <source>
        <strain evidence="4 13">BIOML-A62</strain>
        <strain evidence="5 11">BIOML-A7</strain>
        <strain evidence="2 12">BIOML-A73</strain>
        <strain evidence="3 10">BIOML-A74</strain>
    </source>
</reference>
<dbReference type="AlphaFoldDB" id="A0A1I4SN49"/>
<dbReference type="Proteomes" id="UP000183766">
    <property type="component" value="Unassembled WGS sequence"/>
</dbReference>
<evidence type="ECO:0000313" key="9">
    <source>
        <dbReference type="Proteomes" id="UP000284417"/>
    </source>
</evidence>
<keyword evidence="1" id="KW-0812">Transmembrane</keyword>
<evidence type="ECO:0000256" key="1">
    <source>
        <dbReference type="SAM" id="Phobius"/>
    </source>
</evidence>
<dbReference type="EMBL" id="WDES01000015">
    <property type="protein sequence ID" value="KAB6088119.1"/>
    <property type="molecule type" value="Genomic_DNA"/>
</dbReference>
<evidence type="ECO:0000313" key="7">
    <source>
        <dbReference type="EMBL" id="SFM65896.1"/>
    </source>
</evidence>
<dbReference type="Proteomes" id="UP000487596">
    <property type="component" value="Unassembled WGS sequence"/>
</dbReference>
<reference evidence="6 9" key="2">
    <citation type="submission" date="2018-08" db="EMBL/GenBank/DDBJ databases">
        <title>A genome reference for cultivated species of the human gut microbiota.</title>
        <authorList>
            <person name="Zou Y."/>
            <person name="Xue W."/>
            <person name="Luo G."/>
        </authorList>
    </citation>
    <scope>NUCLEOTIDE SEQUENCE [LARGE SCALE GENOMIC DNA]</scope>
    <source>
        <strain evidence="6 9">AF39-6AC</strain>
    </source>
</reference>
<dbReference type="Proteomes" id="UP000284417">
    <property type="component" value="Unassembled WGS sequence"/>
</dbReference>
<dbReference type="Proteomes" id="UP000435059">
    <property type="component" value="Unassembled WGS sequence"/>
</dbReference>
<evidence type="ECO:0000313" key="12">
    <source>
        <dbReference type="Proteomes" id="UP000474077"/>
    </source>
</evidence>
<feature type="transmembrane region" description="Helical" evidence="1">
    <location>
        <begin position="29"/>
        <end position="50"/>
    </location>
</feature>
<sequence length="62" mass="7006">MNRILSLIVTILFALCIEAGIFMLIAHWWGMTAAITVIAIECVLALWTVYEMRHASDEPVDE</sequence>
<evidence type="ECO:0000313" key="3">
    <source>
        <dbReference type="EMBL" id="KAB6088119.1"/>
    </source>
</evidence>
<evidence type="ECO:0000313" key="2">
    <source>
        <dbReference type="EMBL" id="KAB6079219.1"/>
    </source>
</evidence>
<dbReference type="Proteomes" id="UP000474077">
    <property type="component" value="Unassembled WGS sequence"/>
</dbReference>
<dbReference type="EMBL" id="WDEH01000022">
    <property type="protein sequence ID" value="KAB6137316.1"/>
    <property type="molecule type" value="Genomic_DNA"/>
</dbReference>
<dbReference type="EMBL" id="WDER01000073">
    <property type="protein sequence ID" value="KAB6079219.1"/>
    <property type="molecule type" value="Genomic_DNA"/>
</dbReference>
<protein>
    <submittedName>
        <fullName evidence="2">MFS transporter</fullName>
    </submittedName>
</protein>
<keyword evidence="1" id="KW-1133">Transmembrane helix</keyword>
<evidence type="ECO:0000313" key="10">
    <source>
        <dbReference type="Proteomes" id="UP000435059"/>
    </source>
</evidence>
<dbReference type="Proteomes" id="UP000471447">
    <property type="component" value="Unassembled WGS sequence"/>
</dbReference>
<organism evidence="7 8">
    <name type="scientific">Bacteroides xylanisolvens</name>
    <dbReference type="NCBI Taxonomy" id="371601"/>
    <lineage>
        <taxon>Bacteria</taxon>
        <taxon>Pseudomonadati</taxon>
        <taxon>Bacteroidota</taxon>
        <taxon>Bacteroidia</taxon>
        <taxon>Bacteroidales</taxon>
        <taxon>Bacteroidaceae</taxon>
        <taxon>Bacteroides</taxon>
    </lineage>
</organism>
<name>A0A1I4SN49_9BACE</name>
<evidence type="ECO:0000313" key="6">
    <source>
        <dbReference type="EMBL" id="RHK91699.1"/>
    </source>
</evidence>
<evidence type="ECO:0000313" key="4">
    <source>
        <dbReference type="EMBL" id="KAB6137316.1"/>
    </source>
</evidence>
<dbReference type="EMBL" id="QROC01000032">
    <property type="protein sequence ID" value="RHK91699.1"/>
    <property type="molecule type" value="Genomic_DNA"/>
</dbReference>
<dbReference type="EMBL" id="FOUM01000008">
    <property type="protein sequence ID" value="SFM65896.1"/>
    <property type="molecule type" value="Genomic_DNA"/>
</dbReference>
<reference evidence="7 8" key="1">
    <citation type="submission" date="2016-10" db="EMBL/GenBank/DDBJ databases">
        <authorList>
            <person name="de Groot N.N."/>
        </authorList>
    </citation>
    <scope>NUCLEOTIDE SEQUENCE [LARGE SCALE GENOMIC DNA]</scope>
    <source>
        <strain evidence="7 8">NLAE-zl-C202</strain>
    </source>
</reference>
<proteinExistence type="predicted"/>
<dbReference type="RefSeq" id="WP_005816226.1">
    <property type="nucleotide sequence ID" value="NZ_BAABZH010000001.1"/>
</dbReference>